<evidence type="ECO:0000313" key="7">
    <source>
        <dbReference type="Proteomes" id="UP000596130"/>
    </source>
</evidence>
<feature type="domain" description="Erythromycin biosynthesis protein CIII-like N-terminal" evidence="5">
    <location>
        <begin position="25"/>
        <end position="213"/>
    </location>
</feature>
<dbReference type="GO" id="GO:0017000">
    <property type="term" value="P:antibiotic biosynthetic process"/>
    <property type="evidence" value="ECO:0007669"/>
    <property type="project" value="UniProtKB-ARBA"/>
</dbReference>
<dbReference type="GO" id="GO:0008194">
    <property type="term" value="F:UDP-glycosyltransferase activity"/>
    <property type="evidence" value="ECO:0007669"/>
    <property type="project" value="InterPro"/>
</dbReference>
<evidence type="ECO:0000256" key="1">
    <source>
        <dbReference type="ARBA" id="ARBA00006962"/>
    </source>
</evidence>
<evidence type="ECO:0000256" key="3">
    <source>
        <dbReference type="ARBA" id="ARBA00022679"/>
    </source>
</evidence>
<dbReference type="GO" id="GO:0016758">
    <property type="term" value="F:hexosyltransferase activity"/>
    <property type="evidence" value="ECO:0007669"/>
    <property type="project" value="UniProtKB-ARBA"/>
</dbReference>
<keyword evidence="3 6" id="KW-0808">Transferase</keyword>
<sequence length="375" mass="39522">MKPMRIMATPSPAIGHFFPLVPVLWALRSAGHDVRVVVPAFFVSTVLQAGLPAVATAPAAEEQALDARDDIDDDHTTGTYRRLARIADAMAGDVDRIVGGWRPHLVISDPMDFAGRRAAADHGLPHAEHWIGGFLPTRPRASAAQHVFGARHTQWPGMGPVASTVIDPCPPGFQDPGAPSGIRTRYVPYNGPSAVPAWLTDRDRPRRVLITLGTIVSQAPDAHRLLEQTLDATAGPDVEVVVAARPGTVPEDLAKRARAVRWLPVGLAARSCDLIVHHGGSGTTMAALASGVPQVVCPSVLDQTDNARRLEAVGAGRLVPVPTALAGGGELGRAVEEVLGDPGYAKAAAVLRDENDAAQPPDRAAAELLRTTGER</sequence>
<dbReference type="Pfam" id="PF06722">
    <property type="entry name" value="EryCIII-like_C"/>
    <property type="match status" value="1"/>
</dbReference>
<comment type="similarity">
    <text evidence="1">Belongs to the glycosyltransferase 28 family.</text>
</comment>
<keyword evidence="2" id="KW-0328">Glycosyltransferase</keyword>
<dbReference type="PANTHER" id="PTHR48050:SF13">
    <property type="entry name" value="STEROL 3-BETA-GLUCOSYLTRANSFERASE UGT80A2"/>
    <property type="match status" value="1"/>
</dbReference>
<reference evidence="6 7" key="1">
    <citation type="submission" date="2020-12" db="EMBL/GenBank/DDBJ databases">
        <title>Identification and biosynthesis of polyene macrolides produced by Streptomyces alfalfae Men-myco-93-63.</title>
        <authorList>
            <person name="Liu D."/>
            <person name="Li Y."/>
            <person name="Liu L."/>
            <person name="Han X."/>
            <person name="Shen F."/>
        </authorList>
    </citation>
    <scope>NUCLEOTIDE SEQUENCE [LARGE SCALE GENOMIC DNA]</scope>
    <source>
        <strain evidence="6 7">Men-myco-93-63</strain>
    </source>
</reference>
<dbReference type="SUPFAM" id="SSF53756">
    <property type="entry name" value="UDP-Glycosyltransferase/glycogen phosphorylase"/>
    <property type="match status" value="1"/>
</dbReference>
<dbReference type="EMBL" id="CP065959">
    <property type="protein sequence ID" value="QQC92095.1"/>
    <property type="molecule type" value="Genomic_DNA"/>
</dbReference>
<protein>
    <submittedName>
        <fullName evidence="6">Glycosyltransferase family 1 protein</fullName>
    </submittedName>
</protein>
<gene>
    <name evidence="6" type="ORF">I8755_29625</name>
</gene>
<dbReference type="InterPro" id="IPR002213">
    <property type="entry name" value="UDP_glucos_trans"/>
</dbReference>
<dbReference type="Pfam" id="PF21036">
    <property type="entry name" value="EryCIII-like_N"/>
    <property type="match status" value="1"/>
</dbReference>
<feature type="domain" description="Erythromycin biosynthesis protein CIII-like C-terminal" evidence="4">
    <location>
        <begin position="228"/>
        <end position="365"/>
    </location>
</feature>
<dbReference type="AlphaFoldDB" id="A0A7T4PKV8"/>
<dbReference type="Proteomes" id="UP000596130">
    <property type="component" value="Chromosome"/>
</dbReference>
<dbReference type="Gene3D" id="3.40.50.2000">
    <property type="entry name" value="Glycogen Phosphorylase B"/>
    <property type="match status" value="2"/>
</dbReference>
<accession>A0A7T4PKV8</accession>
<evidence type="ECO:0000256" key="2">
    <source>
        <dbReference type="ARBA" id="ARBA00022676"/>
    </source>
</evidence>
<evidence type="ECO:0000259" key="5">
    <source>
        <dbReference type="Pfam" id="PF21036"/>
    </source>
</evidence>
<dbReference type="InterPro" id="IPR050426">
    <property type="entry name" value="Glycosyltransferase_28"/>
</dbReference>
<dbReference type="CDD" id="cd03784">
    <property type="entry name" value="GT1_Gtf-like"/>
    <property type="match status" value="1"/>
</dbReference>
<dbReference type="InterPro" id="IPR010610">
    <property type="entry name" value="EryCIII-like_C"/>
</dbReference>
<proteinExistence type="inferred from homology"/>
<evidence type="ECO:0000259" key="4">
    <source>
        <dbReference type="Pfam" id="PF06722"/>
    </source>
</evidence>
<dbReference type="PANTHER" id="PTHR48050">
    <property type="entry name" value="STEROL 3-BETA-GLUCOSYLTRANSFERASE"/>
    <property type="match status" value="1"/>
</dbReference>
<name>A0A7T4PKV8_9ACTN</name>
<dbReference type="InterPro" id="IPR048284">
    <property type="entry name" value="EryCIII-like_N"/>
</dbReference>
<evidence type="ECO:0000313" key="6">
    <source>
        <dbReference type="EMBL" id="QQC92095.1"/>
    </source>
</evidence>
<organism evidence="6 7">
    <name type="scientific">Streptomyces alfalfae</name>
    <dbReference type="NCBI Taxonomy" id="1642299"/>
    <lineage>
        <taxon>Bacteria</taxon>
        <taxon>Bacillati</taxon>
        <taxon>Actinomycetota</taxon>
        <taxon>Actinomycetes</taxon>
        <taxon>Kitasatosporales</taxon>
        <taxon>Streptomycetaceae</taxon>
        <taxon>Streptomyces</taxon>
    </lineage>
</organism>